<keyword evidence="1" id="KW-1133">Transmembrane helix</keyword>
<proteinExistence type="predicted"/>
<keyword evidence="1" id="KW-0812">Transmembrane</keyword>
<feature type="transmembrane region" description="Helical" evidence="1">
    <location>
        <begin position="16"/>
        <end position="37"/>
    </location>
</feature>
<protein>
    <recommendedName>
        <fullName evidence="4">ABC-2 type transport system permease protein</fullName>
    </recommendedName>
</protein>
<name>A0ABT7V512_9ACTN</name>
<evidence type="ECO:0000256" key="1">
    <source>
        <dbReference type="SAM" id="Phobius"/>
    </source>
</evidence>
<feature type="transmembrane region" description="Helical" evidence="1">
    <location>
        <begin position="49"/>
        <end position="67"/>
    </location>
</feature>
<keyword evidence="3" id="KW-1185">Reference proteome</keyword>
<accession>A0ABT7V512</accession>
<reference evidence="2 3" key="3">
    <citation type="submission" date="2023-06" db="EMBL/GenBank/DDBJ databases">
        <authorList>
            <person name="Zeman M."/>
            <person name="Kubasova T."/>
            <person name="Jahodarova E."/>
            <person name="Nykrynova M."/>
            <person name="Rychlik I."/>
        </authorList>
    </citation>
    <scope>NUCLEOTIDE SEQUENCE [LARGE SCALE GENOMIC DNA]</scope>
    <source>
        <strain evidence="2 3">153_Feed</strain>
    </source>
</reference>
<evidence type="ECO:0000313" key="3">
    <source>
        <dbReference type="Proteomes" id="UP001529256"/>
    </source>
</evidence>
<organism evidence="2 3">
    <name type="scientific">Thermophilibacter provencensis</name>
    <dbReference type="NCBI Taxonomy" id="1852386"/>
    <lineage>
        <taxon>Bacteria</taxon>
        <taxon>Bacillati</taxon>
        <taxon>Actinomycetota</taxon>
        <taxon>Coriobacteriia</taxon>
        <taxon>Coriobacteriales</taxon>
        <taxon>Atopobiaceae</taxon>
        <taxon>Thermophilibacter</taxon>
    </lineage>
</organism>
<sequence>MANQLRAALYLLGRNVYPAIAVLLVILQEACIVWIGASGTVYGGQDSLIANYALPFICCFVAVGVATEDDSAHGLRAAVCAQDGRVRYAVSRAVAVAVSTAVVIALALALDLVPAAVGHPELSLVVSAPQMHTPERLLAQYLSVLAFAELVLLVAWASRKTSVALLVAFVVGIPRLALSPLLIPVALLPAPATGWSVDVAGLLGAVSDLLPVAALTSVVSYPGGIQPVSLVGGYVVPLVWLVALFALGRALMARRTV</sequence>
<dbReference type="Proteomes" id="UP001529256">
    <property type="component" value="Unassembled WGS sequence"/>
</dbReference>
<reference evidence="3" key="2">
    <citation type="submission" date="2023-06" db="EMBL/GenBank/DDBJ databases">
        <title>Identification and characterization of horizontal gene transfer across gut microbiota members of farm animals based on homology search.</title>
        <authorList>
            <person name="Zeman M."/>
            <person name="Kubasova T."/>
            <person name="Jahodarova E."/>
            <person name="Nykrynova M."/>
            <person name="Rychlik I."/>
        </authorList>
    </citation>
    <scope>NUCLEOTIDE SEQUENCE [LARGE SCALE GENOMIC DNA]</scope>
    <source>
        <strain evidence="3">153_Feed</strain>
    </source>
</reference>
<feature type="transmembrane region" description="Helical" evidence="1">
    <location>
        <begin position="137"/>
        <end position="156"/>
    </location>
</feature>
<dbReference type="EMBL" id="JAUDEA010000015">
    <property type="protein sequence ID" value="MDM8271699.1"/>
    <property type="molecule type" value="Genomic_DNA"/>
</dbReference>
<reference evidence="2 3" key="1">
    <citation type="submission" date="2023-06" db="EMBL/GenBank/DDBJ databases">
        <title>Identification and characterization of horizontal gene transfer across gut microbiota members of farm animals based on homology search.</title>
        <authorList>
            <person name="Schwarzerova J."/>
            <person name="Nykrynova M."/>
            <person name="Jureckova K."/>
            <person name="Cejkova D."/>
            <person name="Rychlik I."/>
        </authorList>
    </citation>
    <scope>NUCLEOTIDE SEQUENCE [LARGE SCALE GENOMIC DNA]</scope>
    <source>
        <strain evidence="2 3">153_Feed</strain>
    </source>
</reference>
<feature type="transmembrane region" description="Helical" evidence="1">
    <location>
        <begin position="163"/>
        <end position="187"/>
    </location>
</feature>
<comment type="caution">
    <text evidence="2">The sequence shown here is derived from an EMBL/GenBank/DDBJ whole genome shotgun (WGS) entry which is preliminary data.</text>
</comment>
<gene>
    <name evidence="2" type="ORF">QUW25_08490</name>
</gene>
<dbReference type="RefSeq" id="WP_289511776.1">
    <property type="nucleotide sequence ID" value="NZ_JAUDEA010000015.1"/>
</dbReference>
<evidence type="ECO:0000313" key="2">
    <source>
        <dbReference type="EMBL" id="MDM8271699.1"/>
    </source>
</evidence>
<feature type="transmembrane region" description="Helical" evidence="1">
    <location>
        <begin position="93"/>
        <end position="117"/>
    </location>
</feature>
<evidence type="ECO:0008006" key="4">
    <source>
        <dbReference type="Google" id="ProtNLM"/>
    </source>
</evidence>
<feature type="transmembrane region" description="Helical" evidence="1">
    <location>
        <begin position="231"/>
        <end position="252"/>
    </location>
</feature>
<keyword evidence="1" id="KW-0472">Membrane</keyword>